<evidence type="ECO:0000256" key="1">
    <source>
        <dbReference type="ARBA" id="ARBA00005254"/>
    </source>
</evidence>
<comment type="caution">
    <text evidence="5">The sequence shown here is derived from an EMBL/GenBank/DDBJ whole genome shotgun (WGS) entry which is preliminary data.</text>
</comment>
<reference evidence="5 6" key="1">
    <citation type="submission" date="2024-09" db="EMBL/GenBank/DDBJ databases">
        <authorList>
            <person name="Sun Q."/>
            <person name="Mori K."/>
        </authorList>
    </citation>
    <scope>NUCLEOTIDE SEQUENCE [LARGE SCALE GENOMIC DNA]</scope>
    <source>
        <strain evidence="5 6">JCM 15389</strain>
    </source>
</reference>
<protein>
    <submittedName>
        <fullName evidence="5">MaoC/PaaZ C-terminal domain-containing protein</fullName>
    </submittedName>
</protein>
<name>A0ABV6C4J2_9ACTN</name>
<proteinExistence type="inferred from homology"/>
<dbReference type="InterPro" id="IPR029069">
    <property type="entry name" value="HotDog_dom_sf"/>
</dbReference>
<dbReference type="PANTHER" id="PTHR13078:SF56">
    <property type="entry name" value="PEROXISOMAL MULTIFUNCTIONAL ENZYME TYPE 2"/>
    <property type="match status" value="1"/>
</dbReference>
<dbReference type="Pfam" id="PF22622">
    <property type="entry name" value="MFE-2_hydrat-2_N"/>
    <property type="match status" value="1"/>
</dbReference>
<feature type="region of interest" description="Disordered" evidence="2">
    <location>
        <begin position="149"/>
        <end position="172"/>
    </location>
</feature>
<organism evidence="5 6">
    <name type="scientific">Aciditerrimonas ferrireducens</name>
    <dbReference type="NCBI Taxonomy" id="667306"/>
    <lineage>
        <taxon>Bacteria</taxon>
        <taxon>Bacillati</taxon>
        <taxon>Actinomycetota</taxon>
        <taxon>Acidimicrobiia</taxon>
        <taxon>Acidimicrobiales</taxon>
        <taxon>Acidimicrobiaceae</taxon>
        <taxon>Aciditerrimonas</taxon>
    </lineage>
</organism>
<dbReference type="InterPro" id="IPR002539">
    <property type="entry name" value="MaoC-like_dom"/>
</dbReference>
<dbReference type="SUPFAM" id="SSF54637">
    <property type="entry name" value="Thioesterase/thiol ester dehydrase-isomerase"/>
    <property type="match status" value="2"/>
</dbReference>
<comment type="similarity">
    <text evidence="1">Belongs to the enoyl-CoA hydratase/isomerase family.</text>
</comment>
<feature type="domain" description="MaoC-like" evidence="3">
    <location>
        <begin position="163"/>
        <end position="274"/>
    </location>
</feature>
<evidence type="ECO:0000313" key="6">
    <source>
        <dbReference type="Proteomes" id="UP001589788"/>
    </source>
</evidence>
<dbReference type="Pfam" id="PF01575">
    <property type="entry name" value="MaoC_dehydratas"/>
    <property type="match status" value="1"/>
</dbReference>
<dbReference type="RefSeq" id="WP_377790221.1">
    <property type="nucleotide sequence ID" value="NZ_JBHLYQ010000122.1"/>
</dbReference>
<dbReference type="Proteomes" id="UP001589788">
    <property type="component" value="Unassembled WGS sequence"/>
</dbReference>
<sequence length="287" mass="30704">MGIDPSKVTGAWSEPVERTWSATDAILYALGVGAAAEDPLGPELAFVSELTTGRPQRVLPTFATIVGRPPVRVSDLGEVDHRMLVDGGRRVRWYRPLPPEGRALVRGRLAGVYDKGSGALLVSQAELRDAEDGELLCTLEAQAFLRGAGGFGGDRGPSGPRHQPPERPPDEVVTLRTRPDQALLYRLSGDRNPLHADPAFAEAAGFPRPILHGLCTFGFTGRALLQALCGHDPARLVAMEGRFSKPVYPGESLAVSIWRDEQGAIFQTTASSGQVVVDQGRCEVAAP</sequence>
<accession>A0ABV6C4J2</accession>
<dbReference type="CDD" id="cd03448">
    <property type="entry name" value="HDE_HSD"/>
    <property type="match status" value="1"/>
</dbReference>
<dbReference type="EMBL" id="JBHLYQ010000122">
    <property type="protein sequence ID" value="MFC0082612.1"/>
    <property type="molecule type" value="Genomic_DNA"/>
</dbReference>
<feature type="domain" description="Peroxisomal multifunctional enzyme type 2-like N-terminal" evidence="4">
    <location>
        <begin position="21"/>
        <end position="147"/>
    </location>
</feature>
<evidence type="ECO:0000256" key="2">
    <source>
        <dbReference type="SAM" id="MobiDB-lite"/>
    </source>
</evidence>
<evidence type="ECO:0000259" key="3">
    <source>
        <dbReference type="Pfam" id="PF01575"/>
    </source>
</evidence>
<evidence type="ECO:0000313" key="5">
    <source>
        <dbReference type="EMBL" id="MFC0082612.1"/>
    </source>
</evidence>
<dbReference type="Gene3D" id="3.10.129.10">
    <property type="entry name" value="Hotdog Thioesterase"/>
    <property type="match status" value="1"/>
</dbReference>
<gene>
    <name evidence="5" type="ORF">ACFFRE_10760</name>
</gene>
<dbReference type="PANTHER" id="PTHR13078">
    <property type="entry name" value="PEROXISOMAL MULTIFUNCTIONAL ENZYME TYPE 2-RELATED"/>
    <property type="match status" value="1"/>
</dbReference>
<keyword evidence="6" id="KW-1185">Reference proteome</keyword>
<dbReference type="InterPro" id="IPR054357">
    <property type="entry name" value="MFE-2_N"/>
</dbReference>
<evidence type="ECO:0000259" key="4">
    <source>
        <dbReference type="Pfam" id="PF22622"/>
    </source>
</evidence>